<sequence length="527" mass="58784">MIHRIANGLAASRRCLLIISLLVFANALVANALESVGLGPDRSTDWSMAGREAPRPTDFQVLNFLEHGGKPDNQTDNAPILQALIDKAEPGTTIYIPTGSYLFRSPISITRDAITLLGNSTEHTHLRFDLPEAGPHALIMIEGTYTSDPISLNYTPRLGDSHISLPPDVTLKSGHDLIISQQNDLEAMGTYRAQRDQQERHLESLETWAKRSVGQSLAIASIVGNSAILKYPLTCDYNWEDVHIQAVDFLQDVGLVNLTIENTRELDGLHSIAIHRAANCWVSAVRSLKTVRSHLDIRYSRNIEVHDSEFYDSFRHGGGGHGYGIVCSKYTNHCLIENNVFSRLRHSMMVKEGANANVFGYNYSFDGHQEGTAVAKDISIHGHYPFKNLFEGNHVEYIHSSDYWGAAGPGNTFFRNFVSKAALHLEDFSPKQNAIANDLQPIPESPDWLYTGQTTRYENGVAVGKEVIDPLIFANRTSSVNEAKQEYPNSLYLKERPVYWPREFAWPPFGPDTEFGQGKLLAHELSK</sequence>
<keyword evidence="3" id="KW-1185">Reference proteome</keyword>
<name>A0A934VRI4_9BACT</name>
<dbReference type="InterPro" id="IPR011050">
    <property type="entry name" value="Pectin_lyase_fold/virulence"/>
</dbReference>
<reference evidence="2" key="1">
    <citation type="submission" date="2021-01" db="EMBL/GenBank/DDBJ databases">
        <title>Modified the classification status of verrucomicrobia.</title>
        <authorList>
            <person name="Feng X."/>
        </authorList>
    </citation>
    <scope>NUCLEOTIDE SEQUENCE</scope>
    <source>
        <strain evidence="2">KCTC 13126</strain>
    </source>
</reference>
<evidence type="ECO:0000313" key="2">
    <source>
        <dbReference type="EMBL" id="MBK1877643.1"/>
    </source>
</evidence>
<dbReference type="Pfam" id="PF12708">
    <property type="entry name" value="Pect-lyase_RHGA_epim"/>
    <property type="match status" value="1"/>
</dbReference>
<dbReference type="EMBL" id="JAENIL010000020">
    <property type="protein sequence ID" value="MBK1877643.1"/>
    <property type="molecule type" value="Genomic_DNA"/>
</dbReference>
<dbReference type="AlphaFoldDB" id="A0A934VRI4"/>
<evidence type="ECO:0000313" key="3">
    <source>
        <dbReference type="Proteomes" id="UP000617628"/>
    </source>
</evidence>
<dbReference type="InterPro" id="IPR024535">
    <property type="entry name" value="RHGA/B-epi-like_pectate_lyase"/>
</dbReference>
<dbReference type="InterPro" id="IPR012334">
    <property type="entry name" value="Pectin_lyas_fold"/>
</dbReference>
<dbReference type="Proteomes" id="UP000617628">
    <property type="component" value="Unassembled WGS sequence"/>
</dbReference>
<gene>
    <name evidence="2" type="ORF">JIN87_12265</name>
</gene>
<accession>A0A934VRI4</accession>
<organism evidence="2 3">
    <name type="scientific">Pelagicoccus mobilis</name>
    <dbReference type="NCBI Taxonomy" id="415221"/>
    <lineage>
        <taxon>Bacteria</taxon>
        <taxon>Pseudomonadati</taxon>
        <taxon>Verrucomicrobiota</taxon>
        <taxon>Opitutia</taxon>
        <taxon>Puniceicoccales</taxon>
        <taxon>Pelagicoccaceae</taxon>
        <taxon>Pelagicoccus</taxon>
    </lineage>
</organism>
<dbReference type="SUPFAM" id="SSF51126">
    <property type="entry name" value="Pectin lyase-like"/>
    <property type="match status" value="1"/>
</dbReference>
<proteinExistence type="predicted"/>
<comment type="caution">
    <text evidence="2">The sequence shown here is derived from an EMBL/GenBank/DDBJ whole genome shotgun (WGS) entry which is preliminary data.</text>
</comment>
<feature type="domain" description="Rhamnogalacturonase A/B/Epimerase-like pectate lyase" evidence="1">
    <location>
        <begin position="63"/>
        <end position="126"/>
    </location>
</feature>
<evidence type="ECO:0000259" key="1">
    <source>
        <dbReference type="Pfam" id="PF12708"/>
    </source>
</evidence>
<protein>
    <recommendedName>
        <fullName evidence="1">Rhamnogalacturonase A/B/Epimerase-like pectate lyase domain-containing protein</fullName>
    </recommendedName>
</protein>
<dbReference type="Gene3D" id="2.160.20.10">
    <property type="entry name" value="Single-stranded right-handed beta-helix, Pectin lyase-like"/>
    <property type="match status" value="1"/>
</dbReference>
<dbReference type="RefSeq" id="WP_200355857.1">
    <property type="nucleotide sequence ID" value="NZ_JAENIL010000020.1"/>
</dbReference>